<dbReference type="KEGG" id="vg:29124410"/>
<keyword evidence="2" id="KW-1185">Reference proteome</keyword>
<evidence type="ECO:0008006" key="3">
    <source>
        <dbReference type="Google" id="ProtNLM"/>
    </source>
</evidence>
<evidence type="ECO:0000313" key="1">
    <source>
        <dbReference type="EMBL" id="AIT13853.1"/>
    </source>
</evidence>
<accession>A0A140XG63</accession>
<gene>
    <name evidence="1" type="ORF">BP63_32</name>
</gene>
<sequence length="379" mass="41633">MPLNVNQIVNVQLNNTPTGISKGDFGKLALLTQDPGTAFPDSDNGHYVEIGSYSEAESYWGTGSVVLGALKIFFAQSPRPRSVVIASWSNTSTLDAAIKAFNDVYPDWYVLRPLPPTGELSDDDISLLASTVAAYDKKRCSYTTTKATHIENSDSNPIKVLAGKGYNNMWLQYDKNNQHYADISAMARALSVNFSGNRTTITMKFKQEPGITPNNTLTLTEANKCKALGINWYTYYSTFAMLAEGTVLGTSKPPRFWDEVHGLDWFCNAVQTYVFNSIATSPTKVPQTNKGHERLTGAAAVACQQAVDNGLVAPGIWYGDEFGTLSYGDRLETGFYIYIPDVDDQPLDEREARQAVVMQIAIKLAGAIHSSDILINFTR</sequence>
<dbReference type="RefSeq" id="YP_009302951.1">
    <property type="nucleotide sequence ID" value="NC_031250.1"/>
</dbReference>
<name>A0A140XG63_9CAUD</name>
<dbReference type="Pfam" id="PF11863">
    <property type="entry name" value="DUF3383"/>
    <property type="match status" value="1"/>
</dbReference>
<dbReference type="EMBL" id="KM366099">
    <property type="protein sequence ID" value="AIT13853.1"/>
    <property type="molecule type" value="Genomic_DNA"/>
</dbReference>
<dbReference type="InterPro" id="IPR021808">
    <property type="entry name" value="DUF3383"/>
</dbReference>
<dbReference type="Proteomes" id="UP000203504">
    <property type="component" value="Segment"/>
</dbReference>
<evidence type="ECO:0000313" key="2">
    <source>
        <dbReference type="Proteomes" id="UP000203504"/>
    </source>
</evidence>
<proteinExistence type="predicted"/>
<organism evidence="1 2">
    <name type="scientific">Salmonella phage BP63</name>
    <dbReference type="NCBI Taxonomy" id="1543205"/>
    <lineage>
        <taxon>Viruses</taxon>
        <taxon>Duplodnaviria</taxon>
        <taxon>Heunggongvirae</taxon>
        <taxon>Uroviricota</taxon>
        <taxon>Caudoviricetes</taxon>
        <taxon>Rosemountvirus</taxon>
        <taxon>Rosemountvirus BP63</taxon>
    </lineage>
</organism>
<reference evidence="2" key="1">
    <citation type="submission" date="2014-08" db="EMBL/GenBank/DDBJ databases">
        <authorList>
            <person name="Mandeville R."/>
        </authorList>
    </citation>
    <scope>NUCLEOTIDE SEQUENCE [LARGE SCALE GENOMIC DNA]</scope>
</reference>
<dbReference type="GeneID" id="29124410"/>
<dbReference type="OrthoDB" id="7391at10239"/>
<protein>
    <recommendedName>
        <fullName evidence="3">Tail sheath protein</fullName>
    </recommendedName>
</protein>